<evidence type="ECO:0000256" key="2">
    <source>
        <dbReference type="ARBA" id="ARBA00022803"/>
    </source>
</evidence>
<sequence length="333" mass="37591">MKQFLLFGLICLAACQSTTSNDDQALQKPPYAVWTDSIRQFPTHSNYFFERGKLFSQNNDSAHAVRDLEKALSMADEADYALVLSSFWLDHGQPDSARVVLGPSLARFPYNQLLRRNLLMSFYGEGRFDEAMKINDTALRYDSASSGNWYNRAMVQDAMKDSTAALRSLETAYRLDSGNATIAYELANRYADAGNATALSLCDRIIRRESKGQPKPDPFAIKGIYYANTGHPAEAVAAFDRAIAVDYTFLDAYLEKGILLYKQHKYAEALKVFDLSTSVDNTFADGYYWTARCQQQLGQLKDARLNYERAIAFDKHFTEAREALAKLDQADRK</sequence>
<dbReference type="EMBL" id="SODV01000001">
    <property type="protein sequence ID" value="TDX00786.1"/>
    <property type="molecule type" value="Genomic_DNA"/>
</dbReference>
<dbReference type="Pfam" id="PF13432">
    <property type="entry name" value="TPR_16"/>
    <property type="match status" value="1"/>
</dbReference>
<protein>
    <submittedName>
        <fullName evidence="3">Tfp pilus assembly protein PilF</fullName>
    </submittedName>
</protein>
<evidence type="ECO:0000313" key="3">
    <source>
        <dbReference type="EMBL" id="TDX00786.1"/>
    </source>
</evidence>
<dbReference type="Pfam" id="PF13181">
    <property type="entry name" value="TPR_8"/>
    <property type="match status" value="1"/>
</dbReference>
<accession>A0A4R8DSE6</accession>
<dbReference type="Gene3D" id="1.25.40.10">
    <property type="entry name" value="Tetratricopeptide repeat domain"/>
    <property type="match status" value="2"/>
</dbReference>
<dbReference type="Proteomes" id="UP000294498">
    <property type="component" value="Unassembled WGS sequence"/>
</dbReference>
<dbReference type="PANTHER" id="PTHR44858">
    <property type="entry name" value="TETRATRICOPEPTIDE REPEAT PROTEIN 6"/>
    <property type="match status" value="1"/>
</dbReference>
<dbReference type="SMART" id="SM00028">
    <property type="entry name" value="TPR"/>
    <property type="match status" value="5"/>
</dbReference>
<evidence type="ECO:0000256" key="1">
    <source>
        <dbReference type="ARBA" id="ARBA00022737"/>
    </source>
</evidence>
<keyword evidence="4" id="KW-1185">Reference proteome</keyword>
<name>A0A4R8DSE6_9BACT</name>
<organism evidence="3 4">
    <name type="scientific">Dinghuibacter silviterrae</name>
    <dbReference type="NCBI Taxonomy" id="1539049"/>
    <lineage>
        <taxon>Bacteria</taxon>
        <taxon>Pseudomonadati</taxon>
        <taxon>Bacteroidota</taxon>
        <taxon>Chitinophagia</taxon>
        <taxon>Chitinophagales</taxon>
        <taxon>Chitinophagaceae</taxon>
        <taxon>Dinghuibacter</taxon>
    </lineage>
</organism>
<gene>
    <name evidence="3" type="ORF">EDB95_1815</name>
</gene>
<keyword evidence="1" id="KW-0677">Repeat</keyword>
<proteinExistence type="predicted"/>
<keyword evidence="2" id="KW-0802">TPR repeat</keyword>
<dbReference type="InterPro" id="IPR011990">
    <property type="entry name" value="TPR-like_helical_dom_sf"/>
</dbReference>
<dbReference type="SUPFAM" id="SSF48452">
    <property type="entry name" value="TPR-like"/>
    <property type="match status" value="2"/>
</dbReference>
<evidence type="ECO:0000313" key="4">
    <source>
        <dbReference type="Proteomes" id="UP000294498"/>
    </source>
</evidence>
<dbReference type="AlphaFoldDB" id="A0A4R8DSE6"/>
<dbReference type="RefSeq" id="WP_133992771.1">
    <property type="nucleotide sequence ID" value="NZ_SODV01000001.1"/>
</dbReference>
<dbReference type="InterPro" id="IPR019734">
    <property type="entry name" value="TPR_rpt"/>
</dbReference>
<comment type="caution">
    <text evidence="3">The sequence shown here is derived from an EMBL/GenBank/DDBJ whole genome shotgun (WGS) entry which is preliminary data.</text>
</comment>
<dbReference type="InterPro" id="IPR050498">
    <property type="entry name" value="Ycf3"/>
</dbReference>
<reference evidence="3 4" key="1">
    <citation type="submission" date="2019-03" db="EMBL/GenBank/DDBJ databases">
        <title>Genomic Encyclopedia of Type Strains, Phase IV (KMG-IV): sequencing the most valuable type-strain genomes for metagenomic binning, comparative biology and taxonomic classification.</title>
        <authorList>
            <person name="Goeker M."/>
        </authorList>
    </citation>
    <scope>NUCLEOTIDE SEQUENCE [LARGE SCALE GENOMIC DNA]</scope>
    <source>
        <strain evidence="3 4">DSM 100059</strain>
    </source>
</reference>
<dbReference type="OrthoDB" id="639380at2"/>
<dbReference type="PANTHER" id="PTHR44858:SF1">
    <property type="entry name" value="UDP-N-ACETYLGLUCOSAMINE--PEPTIDE N-ACETYLGLUCOSAMINYLTRANSFERASE SPINDLY-RELATED"/>
    <property type="match status" value="1"/>
</dbReference>